<accession>A0ABP5IS40</accession>
<keyword evidence="1" id="KW-0238">DNA-binding</keyword>
<evidence type="ECO:0000313" key="4">
    <source>
        <dbReference type="Proteomes" id="UP001500016"/>
    </source>
</evidence>
<dbReference type="Pfam" id="PF13560">
    <property type="entry name" value="HTH_31"/>
    <property type="match status" value="1"/>
</dbReference>
<proteinExistence type="predicted"/>
<dbReference type="SUPFAM" id="SSF47413">
    <property type="entry name" value="lambda repressor-like DNA-binding domains"/>
    <property type="match status" value="2"/>
</dbReference>
<dbReference type="PANTHER" id="PTHR46797">
    <property type="entry name" value="HTH-TYPE TRANSCRIPTIONAL REGULATOR"/>
    <property type="match status" value="1"/>
</dbReference>
<protein>
    <recommendedName>
        <fullName evidence="2">HTH cro/C1-type domain-containing protein</fullName>
    </recommendedName>
</protein>
<dbReference type="Gene3D" id="1.10.260.40">
    <property type="entry name" value="lambda repressor-like DNA-binding domains"/>
    <property type="match status" value="2"/>
</dbReference>
<keyword evidence="4" id="KW-1185">Reference proteome</keyword>
<evidence type="ECO:0000256" key="1">
    <source>
        <dbReference type="ARBA" id="ARBA00023125"/>
    </source>
</evidence>
<name>A0ABP5IS40_9ACTN</name>
<dbReference type="InterPro" id="IPR010982">
    <property type="entry name" value="Lambda_DNA-bd_dom_sf"/>
</dbReference>
<dbReference type="Pfam" id="PF01381">
    <property type="entry name" value="HTH_3"/>
    <property type="match status" value="1"/>
</dbReference>
<reference evidence="4" key="1">
    <citation type="journal article" date="2019" name="Int. J. Syst. Evol. Microbiol.">
        <title>The Global Catalogue of Microorganisms (GCM) 10K type strain sequencing project: providing services to taxonomists for standard genome sequencing and annotation.</title>
        <authorList>
            <consortium name="The Broad Institute Genomics Platform"/>
            <consortium name="The Broad Institute Genome Sequencing Center for Infectious Disease"/>
            <person name="Wu L."/>
            <person name="Ma J."/>
        </authorList>
    </citation>
    <scope>NUCLEOTIDE SEQUENCE [LARGE SCALE GENOMIC DNA]</scope>
    <source>
        <strain evidence="4">JCM 15478</strain>
    </source>
</reference>
<organism evidence="3 4">
    <name type="scientific">Streptomyces albiaxialis</name>
    <dbReference type="NCBI Taxonomy" id="329523"/>
    <lineage>
        <taxon>Bacteria</taxon>
        <taxon>Bacillati</taxon>
        <taxon>Actinomycetota</taxon>
        <taxon>Actinomycetes</taxon>
        <taxon>Kitasatosporales</taxon>
        <taxon>Streptomycetaceae</taxon>
        <taxon>Streptomyces</taxon>
    </lineage>
</organism>
<dbReference type="SMART" id="SM00530">
    <property type="entry name" value="HTH_XRE"/>
    <property type="match status" value="2"/>
</dbReference>
<dbReference type="EMBL" id="BAAAPE010000039">
    <property type="protein sequence ID" value="GAA2105673.1"/>
    <property type="molecule type" value="Genomic_DNA"/>
</dbReference>
<feature type="domain" description="HTH cro/C1-type" evidence="2">
    <location>
        <begin position="24"/>
        <end position="79"/>
    </location>
</feature>
<dbReference type="CDD" id="cd00093">
    <property type="entry name" value="HTH_XRE"/>
    <property type="match status" value="2"/>
</dbReference>
<dbReference type="InterPro" id="IPR001387">
    <property type="entry name" value="Cro/C1-type_HTH"/>
</dbReference>
<dbReference type="PROSITE" id="PS50943">
    <property type="entry name" value="HTH_CROC1"/>
    <property type="match status" value="2"/>
</dbReference>
<feature type="domain" description="HTH cro/C1-type" evidence="2">
    <location>
        <begin position="89"/>
        <end position="131"/>
    </location>
</feature>
<comment type="caution">
    <text evidence="3">The sequence shown here is derived from an EMBL/GenBank/DDBJ whole genome shotgun (WGS) entry which is preliminary data.</text>
</comment>
<dbReference type="Proteomes" id="UP001500016">
    <property type="component" value="Unassembled WGS sequence"/>
</dbReference>
<dbReference type="InterPro" id="IPR050807">
    <property type="entry name" value="TransReg_Diox_bact_type"/>
</dbReference>
<evidence type="ECO:0000313" key="3">
    <source>
        <dbReference type="EMBL" id="GAA2105673.1"/>
    </source>
</evidence>
<sequence>MYDAYKLGTMSRSSGVQTFRSERLKRERQKAGLSAEQVAVLAGISPETVRRAESGAGRYPSARVVRQLAEALGTTVEHLAPSGDSPRTLRHIRQQLGRTQREIAQLVGKSVQMVSRVERGVYRASQPELWAKAYAVSRKRWLSAWQAGRDERGRAIKDRGGT</sequence>
<gene>
    <name evidence="3" type="ORF">GCM10009801_81890</name>
</gene>
<dbReference type="RefSeq" id="WP_344535937.1">
    <property type="nucleotide sequence ID" value="NZ_BAAAPE010000039.1"/>
</dbReference>
<evidence type="ECO:0000259" key="2">
    <source>
        <dbReference type="PROSITE" id="PS50943"/>
    </source>
</evidence>
<dbReference type="PANTHER" id="PTHR46797:SF1">
    <property type="entry name" value="METHYLPHOSPHONATE SYNTHASE"/>
    <property type="match status" value="1"/>
</dbReference>